<sequence length="161" mass="16114">MKAMTAIAARKEKGFTLIELVMVIVILGILAAFALPRFADLGSEARTSALNGAIGAVKSAAGIAHSACLARATCDDSDGATLALDGDTINMANAYPEAAAGGIDDAAQIADDFILAAPSGTEPNRTILISADDGSGSALANCNFTYAENTGTVTASNTNGC</sequence>
<dbReference type="PROSITE" id="PS00409">
    <property type="entry name" value="PROKAR_NTER_METHYL"/>
    <property type="match status" value="1"/>
</dbReference>
<dbReference type="SUPFAM" id="SSF54523">
    <property type="entry name" value="Pili subunits"/>
    <property type="match status" value="1"/>
</dbReference>
<evidence type="ECO:0000256" key="1">
    <source>
        <dbReference type="ARBA" id="ARBA00004167"/>
    </source>
</evidence>
<dbReference type="GO" id="GO:0016020">
    <property type="term" value="C:membrane"/>
    <property type="evidence" value="ECO:0007669"/>
    <property type="project" value="UniProtKB-SubCell"/>
</dbReference>
<name>A0A5M3PXV8_9GAMM</name>
<gene>
    <name evidence="7" type="ORF">MSSD14B_13150</name>
</gene>
<keyword evidence="5 6" id="KW-0472">Membrane</keyword>
<comment type="subcellular location">
    <subcellularLocation>
        <location evidence="1">Membrane</location>
        <topology evidence="1">Single-pass membrane protein</topology>
    </subcellularLocation>
</comment>
<evidence type="ECO:0000256" key="3">
    <source>
        <dbReference type="ARBA" id="ARBA00022692"/>
    </source>
</evidence>
<evidence type="ECO:0000313" key="7">
    <source>
        <dbReference type="EMBL" id="GBO87647.1"/>
    </source>
</evidence>
<evidence type="ECO:0000313" key="8">
    <source>
        <dbReference type="Proteomes" id="UP000387223"/>
    </source>
</evidence>
<dbReference type="PANTHER" id="PTHR30093:SF44">
    <property type="entry name" value="TYPE II SECRETION SYSTEM CORE PROTEIN G"/>
    <property type="match status" value="1"/>
</dbReference>
<dbReference type="Pfam" id="PF07963">
    <property type="entry name" value="N_methyl"/>
    <property type="match status" value="1"/>
</dbReference>
<dbReference type="InterPro" id="IPR045584">
    <property type="entry name" value="Pilin-like"/>
</dbReference>
<evidence type="ECO:0000256" key="2">
    <source>
        <dbReference type="ARBA" id="ARBA00022481"/>
    </source>
</evidence>
<organism evidence="7 8">
    <name type="scientific">Marinobacter salsuginis</name>
    <dbReference type="NCBI Taxonomy" id="418719"/>
    <lineage>
        <taxon>Bacteria</taxon>
        <taxon>Pseudomonadati</taxon>
        <taxon>Pseudomonadota</taxon>
        <taxon>Gammaproteobacteria</taxon>
        <taxon>Pseudomonadales</taxon>
        <taxon>Marinobacteraceae</taxon>
        <taxon>Marinobacter</taxon>
    </lineage>
</organism>
<protein>
    <submittedName>
        <fullName evidence="7">MSHA pilin protein MshA</fullName>
    </submittedName>
</protein>
<proteinExistence type="predicted"/>
<evidence type="ECO:0000256" key="4">
    <source>
        <dbReference type="ARBA" id="ARBA00022989"/>
    </source>
</evidence>
<evidence type="ECO:0000256" key="5">
    <source>
        <dbReference type="ARBA" id="ARBA00023136"/>
    </source>
</evidence>
<dbReference type="Gene3D" id="3.30.700.10">
    <property type="entry name" value="Glycoprotein, Type 4 Pilin"/>
    <property type="match status" value="1"/>
</dbReference>
<dbReference type="InterPro" id="IPR012902">
    <property type="entry name" value="N_methyl_site"/>
</dbReference>
<keyword evidence="2" id="KW-0488">Methylation</keyword>
<dbReference type="EMBL" id="BGZI01000005">
    <property type="protein sequence ID" value="GBO87647.1"/>
    <property type="molecule type" value="Genomic_DNA"/>
</dbReference>
<keyword evidence="4 6" id="KW-1133">Transmembrane helix</keyword>
<dbReference type="RefSeq" id="WP_136630010.1">
    <property type="nucleotide sequence ID" value="NZ_BGZI01000005.1"/>
</dbReference>
<evidence type="ECO:0000256" key="6">
    <source>
        <dbReference type="SAM" id="Phobius"/>
    </source>
</evidence>
<feature type="transmembrane region" description="Helical" evidence="6">
    <location>
        <begin position="20"/>
        <end position="39"/>
    </location>
</feature>
<keyword evidence="3 6" id="KW-0812">Transmembrane</keyword>
<dbReference type="Proteomes" id="UP000387223">
    <property type="component" value="Unassembled WGS sequence"/>
</dbReference>
<dbReference type="PANTHER" id="PTHR30093">
    <property type="entry name" value="GENERAL SECRETION PATHWAY PROTEIN G"/>
    <property type="match status" value="1"/>
</dbReference>
<dbReference type="AlphaFoldDB" id="A0A5M3PXV8"/>
<accession>A0A5M3PXV8</accession>
<dbReference type="NCBIfam" id="TIGR02532">
    <property type="entry name" value="IV_pilin_GFxxxE"/>
    <property type="match status" value="1"/>
</dbReference>
<comment type="caution">
    <text evidence="7">The sequence shown here is derived from an EMBL/GenBank/DDBJ whole genome shotgun (WGS) entry which is preliminary data.</text>
</comment>
<reference evidence="7 8" key="1">
    <citation type="journal article" date="2019" name="J. Gen. Appl. Microbiol.">
        <title>Aerobic degradation of cis-dichloroethene by the marine bacterium Marinobacter salsuginis strain 5N-3.</title>
        <authorList>
            <person name="Inoue Y."/>
            <person name="Fukunaga Y."/>
            <person name="Katsumata H."/>
            <person name="Ohji S."/>
            <person name="Hosoyama A."/>
            <person name="Mori K."/>
            <person name="Ando K."/>
        </authorList>
    </citation>
    <scope>NUCLEOTIDE SEQUENCE [LARGE SCALE GENOMIC DNA]</scope>
    <source>
        <strain evidence="7 8">NBRC 109114</strain>
    </source>
</reference>